<sequence length="176" mass="19114">MIAMDVRFMNPFISAASEILEKEVQVQVARGQITLQKSAYTTEEITIMIGLTGQVEGMVTYGISEDTAKAFVSQMMGQEWSVLDDLAQSAIGELGNMITGLASTELSNAGYETKISPPMLILGKEVLISTLDLHRLVVSLQTPHGPVQIHLSLREVTSRSPGRGLTVISATSRQRH</sequence>
<dbReference type="InterPro" id="IPR038756">
    <property type="entry name" value="CheX-like"/>
</dbReference>
<dbReference type="InterPro" id="IPR028976">
    <property type="entry name" value="CheC-like_sf"/>
</dbReference>
<reference evidence="3" key="1">
    <citation type="submission" date="2020-07" db="EMBL/GenBank/DDBJ databases">
        <title>Huge and variable diversity of episymbiotic CPR bacteria and DPANN archaea in groundwater ecosystems.</title>
        <authorList>
            <person name="He C.Y."/>
            <person name="Keren R."/>
            <person name="Whittaker M."/>
            <person name="Farag I.F."/>
            <person name="Doudna J."/>
            <person name="Cate J.H.D."/>
            <person name="Banfield J.F."/>
        </authorList>
    </citation>
    <scope>NUCLEOTIDE SEQUENCE</scope>
    <source>
        <strain evidence="3">NC_groundwater_672_Ag_B-0.1um_62_36</strain>
    </source>
</reference>
<evidence type="ECO:0000313" key="3">
    <source>
        <dbReference type="EMBL" id="MBI2875367.1"/>
    </source>
</evidence>
<dbReference type="Gene3D" id="3.40.1550.10">
    <property type="entry name" value="CheC-like"/>
    <property type="match status" value="1"/>
</dbReference>
<keyword evidence="1" id="KW-0145">Chemotaxis</keyword>
<dbReference type="SUPFAM" id="SSF103039">
    <property type="entry name" value="CheC-like"/>
    <property type="match status" value="1"/>
</dbReference>
<gene>
    <name evidence="3" type="ORF">HYY20_00630</name>
</gene>
<dbReference type="GO" id="GO:0006935">
    <property type="term" value="P:chemotaxis"/>
    <property type="evidence" value="ECO:0007669"/>
    <property type="project" value="UniProtKB-KW"/>
</dbReference>
<evidence type="ECO:0000259" key="2">
    <source>
        <dbReference type="Pfam" id="PF13690"/>
    </source>
</evidence>
<dbReference type="EMBL" id="JACPRF010000020">
    <property type="protein sequence ID" value="MBI2875367.1"/>
    <property type="molecule type" value="Genomic_DNA"/>
</dbReference>
<dbReference type="PANTHER" id="PTHR39452:SF1">
    <property type="entry name" value="CHEY-P PHOSPHATASE CHEX"/>
    <property type="match status" value="1"/>
</dbReference>
<accession>A0A932FVK6</accession>
<evidence type="ECO:0000313" key="4">
    <source>
        <dbReference type="Proteomes" id="UP000769766"/>
    </source>
</evidence>
<dbReference type="PANTHER" id="PTHR39452">
    <property type="entry name" value="CHEY-P PHOSPHATASE CHEX"/>
    <property type="match status" value="1"/>
</dbReference>
<dbReference type="Pfam" id="PF13690">
    <property type="entry name" value="CheX"/>
    <property type="match status" value="1"/>
</dbReference>
<dbReference type="AlphaFoldDB" id="A0A932FVK6"/>
<dbReference type="CDD" id="cd17906">
    <property type="entry name" value="CheX"/>
    <property type="match status" value="1"/>
</dbReference>
<protein>
    <submittedName>
        <fullName evidence="3">Chemotaxis protein CheX</fullName>
    </submittedName>
</protein>
<name>A0A932FVK6_UNCTE</name>
<organism evidence="3 4">
    <name type="scientific">Tectimicrobiota bacterium</name>
    <dbReference type="NCBI Taxonomy" id="2528274"/>
    <lineage>
        <taxon>Bacteria</taxon>
        <taxon>Pseudomonadati</taxon>
        <taxon>Nitrospinota/Tectimicrobiota group</taxon>
        <taxon>Candidatus Tectimicrobiota</taxon>
    </lineage>
</organism>
<proteinExistence type="predicted"/>
<evidence type="ECO:0000256" key="1">
    <source>
        <dbReference type="ARBA" id="ARBA00022500"/>
    </source>
</evidence>
<dbReference type="InterPro" id="IPR028051">
    <property type="entry name" value="CheX-like_dom"/>
</dbReference>
<comment type="caution">
    <text evidence="3">The sequence shown here is derived from an EMBL/GenBank/DDBJ whole genome shotgun (WGS) entry which is preliminary data.</text>
</comment>
<dbReference type="Proteomes" id="UP000769766">
    <property type="component" value="Unassembled WGS sequence"/>
</dbReference>
<feature type="domain" description="Chemotaxis phosphatase CheX-like" evidence="2">
    <location>
        <begin position="45"/>
        <end position="137"/>
    </location>
</feature>